<dbReference type="Proteomes" id="UP000282184">
    <property type="component" value="Unassembled WGS sequence"/>
</dbReference>
<dbReference type="AlphaFoldDB" id="A0A3S0J9H2"/>
<evidence type="ECO:0000313" key="2">
    <source>
        <dbReference type="Proteomes" id="UP000282184"/>
    </source>
</evidence>
<gene>
    <name evidence="1" type="ORF">EJV47_13315</name>
</gene>
<accession>A0A3S0J9H2</accession>
<evidence type="ECO:0000313" key="1">
    <source>
        <dbReference type="EMBL" id="RTQ49125.1"/>
    </source>
</evidence>
<dbReference type="InterPro" id="IPR046508">
    <property type="entry name" value="DUF6686"/>
</dbReference>
<proteinExistence type="predicted"/>
<keyword evidence="2" id="KW-1185">Reference proteome</keyword>
<dbReference type="RefSeq" id="WP_126693656.1">
    <property type="nucleotide sequence ID" value="NZ_RXOF01000007.1"/>
</dbReference>
<dbReference type="EMBL" id="RXOF01000007">
    <property type="protein sequence ID" value="RTQ49125.1"/>
    <property type="molecule type" value="Genomic_DNA"/>
</dbReference>
<sequence>MHRCLHSNEFGCAVRCPGGCCLHVYFGNVALALKPHEMRPWLDTVDNLYQGHALAAADEPDLRRISLRSPVDNLTLLFSLNELVWLSDLLTSAHLLLEVERILATAGEKEE</sequence>
<comment type="caution">
    <text evidence="1">The sequence shown here is derived from an EMBL/GenBank/DDBJ whole genome shotgun (WGS) entry which is preliminary data.</text>
</comment>
<dbReference type="Pfam" id="PF20391">
    <property type="entry name" value="DUF6686"/>
    <property type="match status" value="1"/>
</dbReference>
<name>A0A3S0J9H2_9BACT</name>
<organism evidence="1 2">
    <name type="scientific">Hymenobacter gummosus</name>
    <dbReference type="NCBI Taxonomy" id="1776032"/>
    <lineage>
        <taxon>Bacteria</taxon>
        <taxon>Pseudomonadati</taxon>
        <taxon>Bacteroidota</taxon>
        <taxon>Cytophagia</taxon>
        <taxon>Cytophagales</taxon>
        <taxon>Hymenobacteraceae</taxon>
        <taxon>Hymenobacter</taxon>
    </lineage>
</organism>
<reference evidence="1 2" key="1">
    <citation type="submission" date="2018-12" db="EMBL/GenBank/DDBJ databases">
        <title>Hymenobacter gummosus sp. nov., isolated from a spring.</title>
        <authorList>
            <person name="Nie L."/>
        </authorList>
    </citation>
    <scope>NUCLEOTIDE SEQUENCE [LARGE SCALE GENOMIC DNA]</scope>
    <source>
        <strain evidence="1 2">KCTC 52166</strain>
    </source>
</reference>
<dbReference type="OrthoDB" id="886141at2"/>
<protein>
    <submittedName>
        <fullName evidence="1">Uncharacterized protein</fullName>
    </submittedName>
</protein>